<comment type="subcellular location">
    <subcellularLocation>
        <location evidence="1">Nucleus</location>
    </subcellularLocation>
</comment>
<keyword evidence="1" id="KW-0863">Zinc-finger</keyword>
<keyword evidence="1" id="KW-0862">Zinc</keyword>
<reference evidence="3 4" key="1">
    <citation type="submission" date="2021-07" db="EMBL/GenBank/DDBJ databases">
        <title>The Aristolochia fimbriata genome: insights into angiosperm evolution, floral development and chemical biosynthesis.</title>
        <authorList>
            <person name="Jiao Y."/>
        </authorList>
    </citation>
    <scope>NUCLEOTIDE SEQUENCE [LARGE SCALE GENOMIC DNA]</scope>
    <source>
        <strain evidence="3">IBCAS-2021</strain>
        <tissue evidence="3">Leaf</tissue>
    </source>
</reference>
<dbReference type="EMBL" id="JAINDJ010000006">
    <property type="protein sequence ID" value="KAG9444843.1"/>
    <property type="molecule type" value="Genomic_DNA"/>
</dbReference>
<dbReference type="InterPro" id="IPR031052">
    <property type="entry name" value="FHY3/FAR1"/>
</dbReference>
<dbReference type="PANTHER" id="PTHR31669">
    <property type="entry name" value="PROTEIN FAR1-RELATED SEQUENCE 10-RELATED"/>
    <property type="match status" value="1"/>
</dbReference>
<proteinExistence type="inferred from homology"/>
<evidence type="ECO:0000259" key="2">
    <source>
        <dbReference type="Pfam" id="PF10551"/>
    </source>
</evidence>
<dbReference type="PANTHER" id="PTHR31669:SF299">
    <property type="entry name" value="PROTEIN FAR1-RELATED SEQUENCE"/>
    <property type="match status" value="1"/>
</dbReference>
<dbReference type="GO" id="GO:0008270">
    <property type="term" value="F:zinc ion binding"/>
    <property type="evidence" value="ECO:0007669"/>
    <property type="project" value="UniProtKB-UniRule"/>
</dbReference>
<keyword evidence="1" id="KW-0479">Metal-binding</keyword>
<dbReference type="AlphaFoldDB" id="A0AAV7EC74"/>
<evidence type="ECO:0000313" key="4">
    <source>
        <dbReference type="Proteomes" id="UP000825729"/>
    </source>
</evidence>
<organism evidence="3 4">
    <name type="scientific">Aristolochia fimbriata</name>
    <name type="common">White veined hardy Dutchman's pipe vine</name>
    <dbReference type="NCBI Taxonomy" id="158543"/>
    <lineage>
        <taxon>Eukaryota</taxon>
        <taxon>Viridiplantae</taxon>
        <taxon>Streptophyta</taxon>
        <taxon>Embryophyta</taxon>
        <taxon>Tracheophyta</taxon>
        <taxon>Spermatophyta</taxon>
        <taxon>Magnoliopsida</taxon>
        <taxon>Magnoliidae</taxon>
        <taxon>Piperales</taxon>
        <taxon>Aristolochiaceae</taxon>
        <taxon>Aristolochia</taxon>
    </lineage>
</organism>
<dbReference type="InterPro" id="IPR018289">
    <property type="entry name" value="MULE_transposase_dom"/>
</dbReference>
<protein>
    <recommendedName>
        <fullName evidence="1">Protein FAR1-RELATED SEQUENCE</fullName>
    </recommendedName>
</protein>
<dbReference type="GO" id="GO:0006355">
    <property type="term" value="P:regulation of DNA-templated transcription"/>
    <property type="evidence" value="ECO:0007669"/>
    <property type="project" value="UniProtKB-UniRule"/>
</dbReference>
<accession>A0AAV7EC74</accession>
<comment type="similarity">
    <text evidence="1">Belongs to the FHY3/FAR1 family.</text>
</comment>
<comment type="caution">
    <text evidence="3">The sequence shown here is derived from an EMBL/GenBank/DDBJ whole genome shotgun (WGS) entry which is preliminary data.</text>
</comment>
<keyword evidence="1" id="KW-0539">Nucleus</keyword>
<evidence type="ECO:0000256" key="1">
    <source>
        <dbReference type="RuleBase" id="RU367018"/>
    </source>
</evidence>
<gene>
    <name evidence="3" type="ORF">H6P81_016183</name>
</gene>
<sequence>MSGKRPKSIFTDQSVVMAKAIATVLSDTHHRLCTWHIFQNALKHLNHVFRQGTKFRSDFSRCIYEYESESEFLAAWERMLNGHDLKEEWKQTYAIEIYHICDKDEGSKFKAVDGSKHRESTLILKNNTFQIASLAAKHQAKFDVAREMNLQTMRTLEYTYKGIASFGPDGVPAVNNIEGQSNDGIVEQAGPNVIALARSGKKQCGGSSLSRLKASIEKNV</sequence>
<dbReference type="Proteomes" id="UP000825729">
    <property type="component" value="Unassembled WGS sequence"/>
</dbReference>
<feature type="domain" description="MULE transposase" evidence="2">
    <location>
        <begin position="1"/>
        <end position="40"/>
    </location>
</feature>
<dbReference type="Pfam" id="PF10551">
    <property type="entry name" value="MULE"/>
    <property type="match status" value="1"/>
</dbReference>
<name>A0AAV7EC74_ARIFI</name>
<comment type="function">
    <text evidence="1">Putative transcription activator involved in regulating light control of development.</text>
</comment>
<dbReference type="GO" id="GO:0005634">
    <property type="term" value="C:nucleus"/>
    <property type="evidence" value="ECO:0007669"/>
    <property type="project" value="UniProtKB-SubCell"/>
</dbReference>
<keyword evidence="4" id="KW-1185">Reference proteome</keyword>
<evidence type="ECO:0000313" key="3">
    <source>
        <dbReference type="EMBL" id="KAG9444843.1"/>
    </source>
</evidence>